<evidence type="ECO:0000256" key="6">
    <source>
        <dbReference type="ARBA" id="ARBA00022737"/>
    </source>
</evidence>
<evidence type="ECO:0000256" key="5">
    <source>
        <dbReference type="ARBA" id="ARBA00022525"/>
    </source>
</evidence>
<dbReference type="SMART" id="SM00155">
    <property type="entry name" value="PLDc"/>
    <property type="match status" value="2"/>
</dbReference>
<dbReference type="SUPFAM" id="SSF56024">
    <property type="entry name" value="Phospholipase D/nuclease"/>
    <property type="match status" value="2"/>
</dbReference>
<gene>
    <name evidence="11" type="ORF">JCM17845_22890</name>
</gene>
<evidence type="ECO:0000256" key="8">
    <source>
        <dbReference type="ARBA" id="ARBA00023098"/>
    </source>
</evidence>
<dbReference type="EMBL" id="BKCM01000012">
    <property type="protein sequence ID" value="GER01666.1"/>
    <property type="molecule type" value="Genomic_DNA"/>
</dbReference>
<name>A0A5A7N3P7_9PROT</name>
<accession>A0A5A7N3P7</accession>
<evidence type="ECO:0000259" key="10">
    <source>
        <dbReference type="PROSITE" id="PS50035"/>
    </source>
</evidence>
<evidence type="ECO:0000313" key="12">
    <source>
        <dbReference type="Proteomes" id="UP000325187"/>
    </source>
</evidence>
<sequence>MPSPTLISDRNCWRIETADRAAVIIDAEDYFRAARRAMMNARKRIMLVGWDFDARVHLYDHAQDDDGPLAVGAYLHWLVQRRPELQIHVLRWDMGALTSLFRGTTLLDAFRWWRHPRLHWKLDGNHPVGAAQHQKILTIDGEMAFCGGIDITNGRWDSRQHADEAPGRLQPDNTDAGPWHDITTALEGLAARALDDFCRMRWEKAGGKALAPVTSGMSCWPMGLDAPFKKVAVAIARTQARMPDQAGIFEIEALYVDLIAKAQHFIYAESQYFTSYKIAKAIVRRLSEPDGPEIAVVTPETSEGWLESKVMDTARARLVSILRRYDKYRRFRLFHALSEGGHPIYIHAKIMIVDDRILRVGSSNMNNRSLGLDTECDLVLDADHAKTPAATARIRKAIVHIRNDLLAEHLGCDVEQVEATLKDCGSLIGTIETIRSEGRTLRDYRLPDLNMAENWLSEREILDPRRSQDLFEAPHKRRLFRFRR</sequence>
<dbReference type="CDD" id="cd09143">
    <property type="entry name" value="PLDc_vPLD1_2_like_bac_2"/>
    <property type="match status" value="1"/>
</dbReference>
<evidence type="ECO:0000256" key="7">
    <source>
        <dbReference type="ARBA" id="ARBA00022801"/>
    </source>
</evidence>
<keyword evidence="12" id="KW-1185">Reference proteome</keyword>
<evidence type="ECO:0000256" key="9">
    <source>
        <dbReference type="ARBA" id="ARBA00029594"/>
    </source>
</evidence>
<feature type="domain" description="PLD phosphodiesterase" evidence="10">
    <location>
        <begin position="128"/>
        <end position="155"/>
    </location>
</feature>
<dbReference type="Pfam" id="PF13091">
    <property type="entry name" value="PLDc_2"/>
    <property type="match status" value="1"/>
</dbReference>
<reference evidence="11 12" key="1">
    <citation type="submission" date="2019-09" db="EMBL/GenBank/DDBJ databases">
        <title>NBRP : Genome information of microbial organism related human and environment.</title>
        <authorList>
            <person name="Hattori M."/>
            <person name="Oshima K."/>
            <person name="Inaba H."/>
            <person name="Suda W."/>
            <person name="Sakamoto M."/>
            <person name="Iino T."/>
            <person name="Kitahara M."/>
            <person name="Oshida Y."/>
            <person name="Iida T."/>
            <person name="Kudo T."/>
            <person name="Itoh T."/>
            <person name="Ohkuma M."/>
        </authorList>
    </citation>
    <scope>NUCLEOTIDE SEQUENCE [LARGE SCALE GENOMIC DNA]</scope>
    <source>
        <strain evidence="11 12">Mie-1</strain>
    </source>
</reference>
<dbReference type="GO" id="GO:0005576">
    <property type="term" value="C:extracellular region"/>
    <property type="evidence" value="ECO:0007669"/>
    <property type="project" value="UniProtKB-SubCell"/>
</dbReference>
<dbReference type="InterPro" id="IPR001736">
    <property type="entry name" value="PLipase_D/transphosphatidylase"/>
</dbReference>
<keyword evidence="5" id="KW-0964">Secreted</keyword>
<dbReference type="PANTHER" id="PTHR18896">
    <property type="entry name" value="PHOSPHOLIPASE D"/>
    <property type="match status" value="1"/>
</dbReference>
<dbReference type="Proteomes" id="UP000325187">
    <property type="component" value="Unassembled WGS sequence"/>
</dbReference>
<evidence type="ECO:0000256" key="3">
    <source>
        <dbReference type="ARBA" id="ARBA00004613"/>
    </source>
</evidence>
<dbReference type="CDD" id="cd09140">
    <property type="entry name" value="PLDc_vPLD1_2_like_bac_1"/>
    <property type="match status" value="1"/>
</dbReference>
<proteinExistence type="predicted"/>
<evidence type="ECO:0000256" key="4">
    <source>
        <dbReference type="ARBA" id="ARBA00018392"/>
    </source>
</evidence>
<dbReference type="PROSITE" id="PS50035">
    <property type="entry name" value="PLD"/>
    <property type="match status" value="2"/>
</dbReference>
<dbReference type="InterPro" id="IPR025202">
    <property type="entry name" value="PLD-like_dom"/>
</dbReference>
<feature type="domain" description="PLD phosphodiesterase" evidence="10">
    <location>
        <begin position="342"/>
        <end position="369"/>
    </location>
</feature>
<comment type="caution">
    <text evidence="11">The sequence shown here is derived from an EMBL/GenBank/DDBJ whole genome shotgun (WGS) entry which is preliminary data.</text>
</comment>
<dbReference type="Gene3D" id="3.30.870.10">
    <property type="entry name" value="Endonuclease Chain A"/>
    <property type="match status" value="2"/>
</dbReference>
<comment type="function">
    <text evidence="2">Could be a virulence factor.</text>
</comment>
<dbReference type="GO" id="GO:0004630">
    <property type="term" value="F:phospholipase D activity"/>
    <property type="evidence" value="ECO:0007669"/>
    <property type="project" value="UniProtKB-EC"/>
</dbReference>
<comment type="catalytic activity">
    <reaction evidence="1">
        <text>a 1,2-diacyl-sn-glycero-3-phosphocholine + H2O = a 1,2-diacyl-sn-glycero-3-phosphate + choline + H(+)</text>
        <dbReference type="Rhea" id="RHEA:14445"/>
        <dbReference type="ChEBI" id="CHEBI:15354"/>
        <dbReference type="ChEBI" id="CHEBI:15377"/>
        <dbReference type="ChEBI" id="CHEBI:15378"/>
        <dbReference type="ChEBI" id="CHEBI:57643"/>
        <dbReference type="ChEBI" id="CHEBI:58608"/>
        <dbReference type="EC" id="3.1.4.4"/>
    </reaction>
</comment>
<evidence type="ECO:0000256" key="2">
    <source>
        <dbReference type="ARBA" id="ARBA00003145"/>
    </source>
</evidence>
<dbReference type="InterPro" id="IPR015679">
    <property type="entry name" value="PLipase_D_fam"/>
</dbReference>
<keyword evidence="6" id="KW-0677">Repeat</keyword>
<dbReference type="RefSeq" id="WP_150002625.1">
    <property type="nucleotide sequence ID" value="NZ_BKCM01000012.1"/>
</dbReference>
<keyword evidence="8" id="KW-0443">Lipid metabolism</keyword>
<keyword evidence="7" id="KW-0378">Hydrolase</keyword>
<dbReference type="GO" id="GO:0009395">
    <property type="term" value="P:phospholipid catabolic process"/>
    <property type="evidence" value="ECO:0007669"/>
    <property type="project" value="TreeGrafter"/>
</dbReference>
<evidence type="ECO:0000313" key="11">
    <source>
        <dbReference type="EMBL" id="GER01666.1"/>
    </source>
</evidence>
<comment type="subcellular location">
    <subcellularLocation>
        <location evidence="3">Secreted</location>
    </subcellularLocation>
</comment>
<dbReference type="PANTHER" id="PTHR18896:SF76">
    <property type="entry name" value="PHOSPHOLIPASE"/>
    <property type="match status" value="1"/>
</dbReference>
<dbReference type="AlphaFoldDB" id="A0A5A7N3P7"/>
<organism evidence="11 12">
    <name type="scientific">Iodidimonas gelatinilytica</name>
    <dbReference type="NCBI Taxonomy" id="1236966"/>
    <lineage>
        <taxon>Bacteria</taxon>
        <taxon>Pseudomonadati</taxon>
        <taxon>Pseudomonadota</taxon>
        <taxon>Alphaproteobacteria</taxon>
        <taxon>Iodidimonadales</taxon>
        <taxon>Iodidimonadaceae</taxon>
        <taxon>Iodidimonas</taxon>
    </lineage>
</organism>
<protein>
    <recommendedName>
        <fullName evidence="4">Phospholipase D</fullName>
    </recommendedName>
    <alternativeName>
        <fullName evidence="9">Choline phosphatase</fullName>
    </alternativeName>
</protein>
<evidence type="ECO:0000256" key="1">
    <source>
        <dbReference type="ARBA" id="ARBA00000798"/>
    </source>
</evidence>